<proteinExistence type="predicted"/>
<sequence>MGKSPKALCWHWGTWQKEAPVTSVPHCKKHRRLIFEQCRLREGCTPATAAPVTGAAEISLLRRWREPEVATRRQRSDAIHLRAQTPTRQPQGGDDINSSQAPEEEHLVTVQRKLRAIRYNYKTSFR</sequence>
<comment type="caution">
    <text evidence="2">The sequence shown here is derived from an EMBL/GenBank/DDBJ whole genome shotgun (WGS) entry which is preliminary data.</text>
</comment>
<dbReference type="AlphaFoldDB" id="A0AAV7THM8"/>
<protein>
    <submittedName>
        <fullName evidence="2">Uncharacterized protein</fullName>
    </submittedName>
</protein>
<feature type="compositionally biased region" description="Polar residues" evidence="1">
    <location>
        <begin position="84"/>
        <end position="101"/>
    </location>
</feature>
<dbReference type="EMBL" id="JANPWB010000006">
    <property type="protein sequence ID" value="KAJ1176107.1"/>
    <property type="molecule type" value="Genomic_DNA"/>
</dbReference>
<dbReference type="Proteomes" id="UP001066276">
    <property type="component" value="Chromosome 3_2"/>
</dbReference>
<accession>A0AAV7THM8</accession>
<evidence type="ECO:0000313" key="2">
    <source>
        <dbReference type="EMBL" id="KAJ1176107.1"/>
    </source>
</evidence>
<evidence type="ECO:0000313" key="3">
    <source>
        <dbReference type="Proteomes" id="UP001066276"/>
    </source>
</evidence>
<keyword evidence="3" id="KW-1185">Reference proteome</keyword>
<evidence type="ECO:0000256" key="1">
    <source>
        <dbReference type="SAM" id="MobiDB-lite"/>
    </source>
</evidence>
<organism evidence="2 3">
    <name type="scientific">Pleurodeles waltl</name>
    <name type="common">Iberian ribbed newt</name>
    <dbReference type="NCBI Taxonomy" id="8319"/>
    <lineage>
        <taxon>Eukaryota</taxon>
        <taxon>Metazoa</taxon>
        <taxon>Chordata</taxon>
        <taxon>Craniata</taxon>
        <taxon>Vertebrata</taxon>
        <taxon>Euteleostomi</taxon>
        <taxon>Amphibia</taxon>
        <taxon>Batrachia</taxon>
        <taxon>Caudata</taxon>
        <taxon>Salamandroidea</taxon>
        <taxon>Salamandridae</taxon>
        <taxon>Pleurodelinae</taxon>
        <taxon>Pleurodeles</taxon>
    </lineage>
</organism>
<feature type="region of interest" description="Disordered" evidence="1">
    <location>
        <begin position="68"/>
        <end position="106"/>
    </location>
</feature>
<name>A0AAV7THM8_PLEWA</name>
<feature type="compositionally biased region" description="Basic and acidic residues" evidence="1">
    <location>
        <begin position="68"/>
        <end position="80"/>
    </location>
</feature>
<gene>
    <name evidence="2" type="ORF">NDU88_001390</name>
</gene>
<reference evidence="2" key="1">
    <citation type="journal article" date="2022" name="bioRxiv">
        <title>Sequencing and chromosome-scale assembly of the giantPleurodeles waltlgenome.</title>
        <authorList>
            <person name="Brown T."/>
            <person name="Elewa A."/>
            <person name="Iarovenko S."/>
            <person name="Subramanian E."/>
            <person name="Araus A.J."/>
            <person name="Petzold A."/>
            <person name="Susuki M."/>
            <person name="Suzuki K.-i.T."/>
            <person name="Hayashi T."/>
            <person name="Toyoda A."/>
            <person name="Oliveira C."/>
            <person name="Osipova E."/>
            <person name="Leigh N.D."/>
            <person name="Simon A."/>
            <person name="Yun M.H."/>
        </authorList>
    </citation>
    <scope>NUCLEOTIDE SEQUENCE</scope>
    <source>
        <strain evidence="2">20211129_DDA</strain>
        <tissue evidence="2">Liver</tissue>
    </source>
</reference>